<organism evidence="1 2">
    <name type="scientific">Pediococcus ethanolidurans</name>
    <dbReference type="NCBI Taxonomy" id="319653"/>
    <lineage>
        <taxon>Bacteria</taxon>
        <taxon>Bacillati</taxon>
        <taxon>Bacillota</taxon>
        <taxon>Bacilli</taxon>
        <taxon>Lactobacillales</taxon>
        <taxon>Lactobacillaceae</taxon>
        <taxon>Pediococcus</taxon>
    </lineage>
</organism>
<comment type="caution">
    <text evidence="1">The sequence shown here is derived from an EMBL/GenBank/DDBJ whole genome shotgun (WGS) entry which is preliminary data.</text>
</comment>
<keyword evidence="1" id="KW-0804">Transcription</keyword>
<dbReference type="SUPFAM" id="SSF88659">
    <property type="entry name" value="Sigma3 and sigma4 domains of RNA polymerase sigma factors"/>
    <property type="match status" value="1"/>
</dbReference>
<dbReference type="OrthoDB" id="2248780at2"/>
<dbReference type="SUPFAM" id="SSF88946">
    <property type="entry name" value="Sigma2 domain of RNA polymerase sigma factors"/>
    <property type="match status" value="1"/>
</dbReference>
<dbReference type="GO" id="GO:0000428">
    <property type="term" value="C:DNA-directed RNA polymerase complex"/>
    <property type="evidence" value="ECO:0007669"/>
    <property type="project" value="UniProtKB-KW"/>
</dbReference>
<accession>A0A0R2K0T6</accession>
<dbReference type="Proteomes" id="UP000051749">
    <property type="component" value="Unassembled WGS sequence"/>
</dbReference>
<evidence type="ECO:0000313" key="2">
    <source>
        <dbReference type="Proteomes" id="UP000051749"/>
    </source>
</evidence>
<protein>
    <submittedName>
        <fullName evidence="1">RpoE, DNA-directed RNA polymerase specialized sigma subunit, sigma24-like</fullName>
    </submittedName>
</protein>
<gene>
    <name evidence="1" type="ORF">IV87_GL001561</name>
</gene>
<dbReference type="AlphaFoldDB" id="A0A0R2K0T6"/>
<dbReference type="InterPro" id="IPR014284">
    <property type="entry name" value="RNA_pol_sigma-70_dom"/>
</dbReference>
<dbReference type="STRING" id="319653.SAMN04487973_10575"/>
<sequence>MTKGPWIFIYKEIQELEEQLIKDGFNFLYSDNNEKIIYGAAKRLHLSPFHANYDDFIQEGALTFVKAYVRYPNDVSENPEKFRVFAYQAVYWRLLDLIRHSNKLIEKTQTDQELLNLQQTSLEEGYESIYSDQLFHRLYSICTNAERLFLLDCYVHQLTGAEIAKKHHVTRQCVSNWRRNVGNKVLTLIY</sequence>
<dbReference type="NCBIfam" id="TIGR02937">
    <property type="entry name" value="sigma70-ECF"/>
    <property type="match status" value="1"/>
</dbReference>
<name>A0A0R2K0T6_9LACO</name>
<proteinExistence type="predicted"/>
<dbReference type="InterPro" id="IPR013325">
    <property type="entry name" value="RNA_pol_sigma_r2"/>
</dbReference>
<dbReference type="GO" id="GO:0003700">
    <property type="term" value="F:DNA-binding transcription factor activity"/>
    <property type="evidence" value="ECO:0007669"/>
    <property type="project" value="InterPro"/>
</dbReference>
<evidence type="ECO:0000313" key="1">
    <source>
        <dbReference type="EMBL" id="KRN83123.1"/>
    </source>
</evidence>
<dbReference type="PATRIC" id="fig|319653.3.peg.1587"/>
<dbReference type="GO" id="GO:0006352">
    <property type="term" value="P:DNA-templated transcription initiation"/>
    <property type="evidence" value="ECO:0007669"/>
    <property type="project" value="InterPro"/>
</dbReference>
<keyword evidence="1" id="KW-0240">DNA-directed RNA polymerase</keyword>
<dbReference type="EMBL" id="JQBY01000004">
    <property type="protein sequence ID" value="KRN83123.1"/>
    <property type="molecule type" value="Genomic_DNA"/>
</dbReference>
<reference evidence="1 2" key="1">
    <citation type="journal article" date="2015" name="Genome Announc.">
        <title>Expanding the biotechnology potential of lactobacilli through comparative genomics of 213 strains and associated genera.</title>
        <authorList>
            <person name="Sun Z."/>
            <person name="Harris H.M."/>
            <person name="McCann A."/>
            <person name="Guo C."/>
            <person name="Argimon S."/>
            <person name="Zhang W."/>
            <person name="Yang X."/>
            <person name="Jeffery I.B."/>
            <person name="Cooney J.C."/>
            <person name="Kagawa T.F."/>
            <person name="Liu W."/>
            <person name="Song Y."/>
            <person name="Salvetti E."/>
            <person name="Wrobel A."/>
            <person name="Rasinkangas P."/>
            <person name="Parkhill J."/>
            <person name="Rea M.C."/>
            <person name="O'Sullivan O."/>
            <person name="Ritari J."/>
            <person name="Douillard F.P."/>
            <person name="Paul Ross R."/>
            <person name="Yang R."/>
            <person name="Briner A.E."/>
            <person name="Felis G.E."/>
            <person name="de Vos W.M."/>
            <person name="Barrangou R."/>
            <person name="Klaenhammer T.R."/>
            <person name="Caufield P.W."/>
            <person name="Cui Y."/>
            <person name="Zhang H."/>
            <person name="O'Toole P.W."/>
        </authorList>
    </citation>
    <scope>NUCLEOTIDE SEQUENCE [LARGE SCALE GENOMIC DNA]</scope>
    <source>
        <strain evidence="1 2">DSM 22301</strain>
    </source>
</reference>
<dbReference type="InterPro" id="IPR013324">
    <property type="entry name" value="RNA_pol_sigma_r3/r4-like"/>
</dbReference>
<dbReference type="Gene3D" id="1.10.1740.10">
    <property type="match status" value="1"/>
</dbReference>